<evidence type="ECO:0008006" key="5">
    <source>
        <dbReference type="Google" id="ProtNLM"/>
    </source>
</evidence>
<feature type="chain" id="PRO_5011963654" description="Viral A-type inclusion protein" evidence="2">
    <location>
        <begin position="18"/>
        <end position="161"/>
    </location>
</feature>
<evidence type="ECO:0000313" key="4">
    <source>
        <dbReference type="Proteomes" id="UP000192276"/>
    </source>
</evidence>
<feature type="region of interest" description="Disordered" evidence="1">
    <location>
        <begin position="21"/>
        <end position="41"/>
    </location>
</feature>
<dbReference type="AlphaFoldDB" id="A0A1V9EI70"/>
<dbReference type="EMBL" id="LWBP01000254">
    <property type="protein sequence ID" value="OQP45762.1"/>
    <property type="molecule type" value="Genomic_DNA"/>
</dbReference>
<proteinExistence type="predicted"/>
<keyword evidence="2" id="KW-0732">Signal</keyword>
<name>A0A1V9EI70_9BACT</name>
<evidence type="ECO:0000256" key="1">
    <source>
        <dbReference type="SAM" id="MobiDB-lite"/>
    </source>
</evidence>
<reference evidence="4" key="1">
    <citation type="submission" date="2016-04" db="EMBL/GenBank/DDBJ databases">
        <authorList>
            <person name="Chen L."/>
            <person name="Zhuang W."/>
            <person name="Wang G."/>
        </authorList>
    </citation>
    <scope>NUCLEOTIDE SEQUENCE [LARGE SCALE GENOMIC DNA]</scope>
    <source>
        <strain evidence="4">208</strain>
    </source>
</reference>
<gene>
    <name evidence="3" type="ORF">A4R26_09760</name>
</gene>
<dbReference type="STRING" id="550983.A4R26_09760"/>
<keyword evidence="4" id="KW-1185">Reference proteome</keyword>
<dbReference type="PROSITE" id="PS51257">
    <property type="entry name" value="PROKAR_LIPOPROTEIN"/>
    <property type="match status" value="1"/>
</dbReference>
<accession>A0A1V9EI70</accession>
<sequence>MTRLTIALISLSLFASACNNGANSGESTEHKSGPPAPKNREDSLFREVMEGHDAGMAKTGKLRGNIKETQRQLDSIGKLPASRVNAAYKQSLVDLQTALNKANTEMNAWMEGFKVDTLSDNKELRIKYLEEEKAKVTVVKELIFSALNQADSVLKPIGNRQ</sequence>
<evidence type="ECO:0000313" key="3">
    <source>
        <dbReference type="EMBL" id="OQP45762.1"/>
    </source>
</evidence>
<protein>
    <recommendedName>
        <fullName evidence="5">Viral A-type inclusion protein</fullName>
    </recommendedName>
</protein>
<evidence type="ECO:0000256" key="2">
    <source>
        <dbReference type="SAM" id="SignalP"/>
    </source>
</evidence>
<comment type="caution">
    <text evidence="3">The sequence shown here is derived from an EMBL/GenBank/DDBJ whole genome shotgun (WGS) entry which is preliminary data.</text>
</comment>
<organism evidence="3 4">
    <name type="scientific">Niastella populi</name>
    <dbReference type="NCBI Taxonomy" id="550983"/>
    <lineage>
        <taxon>Bacteria</taxon>
        <taxon>Pseudomonadati</taxon>
        <taxon>Bacteroidota</taxon>
        <taxon>Chitinophagia</taxon>
        <taxon>Chitinophagales</taxon>
        <taxon>Chitinophagaceae</taxon>
        <taxon>Niastella</taxon>
    </lineage>
</organism>
<dbReference type="OrthoDB" id="965986at2"/>
<feature type="compositionally biased region" description="Basic and acidic residues" evidence="1">
    <location>
        <begin position="27"/>
        <end position="41"/>
    </location>
</feature>
<dbReference type="RefSeq" id="WP_081171520.1">
    <property type="nucleotide sequence ID" value="NZ_LWBP01000254.1"/>
</dbReference>
<dbReference type="Proteomes" id="UP000192276">
    <property type="component" value="Unassembled WGS sequence"/>
</dbReference>
<feature type="signal peptide" evidence="2">
    <location>
        <begin position="1"/>
        <end position="17"/>
    </location>
</feature>